<sequence length="38" mass="4327">RFAAARFTYQTQAFAFQKVKIDTIHCLDNAAPREKVGL</sequence>
<dbReference type="EMBL" id="BARV01040730">
    <property type="protein sequence ID" value="GAI56661.1"/>
    <property type="molecule type" value="Genomic_DNA"/>
</dbReference>
<protein>
    <submittedName>
        <fullName evidence="1">Uncharacterized protein</fullName>
    </submittedName>
</protein>
<evidence type="ECO:0000313" key="1">
    <source>
        <dbReference type="EMBL" id="GAI56661.1"/>
    </source>
</evidence>
<comment type="caution">
    <text evidence="1">The sequence shown here is derived from an EMBL/GenBank/DDBJ whole genome shotgun (WGS) entry which is preliminary data.</text>
</comment>
<accession>X1QPE4</accession>
<organism evidence="1">
    <name type="scientific">marine sediment metagenome</name>
    <dbReference type="NCBI Taxonomy" id="412755"/>
    <lineage>
        <taxon>unclassified sequences</taxon>
        <taxon>metagenomes</taxon>
        <taxon>ecological metagenomes</taxon>
    </lineage>
</organism>
<name>X1QPE4_9ZZZZ</name>
<proteinExistence type="predicted"/>
<feature type="non-terminal residue" evidence="1">
    <location>
        <position position="1"/>
    </location>
</feature>
<dbReference type="AlphaFoldDB" id="X1QPE4"/>
<reference evidence="1" key="1">
    <citation type="journal article" date="2014" name="Front. Microbiol.">
        <title>High frequency of phylogenetically diverse reductive dehalogenase-homologous genes in deep subseafloor sedimentary metagenomes.</title>
        <authorList>
            <person name="Kawai M."/>
            <person name="Futagami T."/>
            <person name="Toyoda A."/>
            <person name="Takaki Y."/>
            <person name="Nishi S."/>
            <person name="Hori S."/>
            <person name="Arai W."/>
            <person name="Tsubouchi T."/>
            <person name="Morono Y."/>
            <person name="Uchiyama I."/>
            <person name="Ito T."/>
            <person name="Fujiyama A."/>
            <person name="Inagaki F."/>
            <person name="Takami H."/>
        </authorList>
    </citation>
    <scope>NUCLEOTIDE SEQUENCE</scope>
    <source>
        <strain evidence="1">Expedition CK06-06</strain>
    </source>
</reference>
<gene>
    <name evidence="1" type="ORF">S06H3_61950</name>
</gene>